<reference evidence="6" key="1">
    <citation type="journal article" date="2019" name="Int. J. Syst. Evol. Microbiol.">
        <title>The Global Catalogue of Microorganisms (GCM) 10K type strain sequencing project: providing services to taxonomists for standard genome sequencing and annotation.</title>
        <authorList>
            <consortium name="The Broad Institute Genomics Platform"/>
            <consortium name="The Broad Institute Genome Sequencing Center for Infectious Disease"/>
            <person name="Wu L."/>
            <person name="Ma J."/>
        </authorList>
    </citation>
    <scope>NUCLEOTIDE SEQUENCE [LARGE SCALE GENOMIC DNA]</scope>
    <source>
        <strain evidence="6">CECT 7649</strain>
    </source>
</reference>
<accession>A0ABW3J1R2</accession>
<dbReference type="Proteomes" id="UP001597051">
    <property type="component" value="Unassembled WGS sequence"/>
</dbReference>
<dbReference type="PROSITE" id="PS51371">
    <property type="entry name" value="CBS"/>
    <property type="match status" value="1"/>
</dbReference>
<dbReference type="Gene3D" id="3.10.580.10">
    <property type="entry name" value="CBS-domain"/>
    <property type="match status" value="1"/>
</dbReference>
<organism evidence="5 6">
    <name type="scientific">Flavobacterium myungsuense</name>
    <dbReference type="NCBI Taxonomy" id="651823"/>
    <lineage>
        <taxon>Bacteria</taxon>
        <taxon>Pseudomonadati</taxon>
        <taxon>Bacteroidota</taxon>
        <taxon>Flavobacteriia</taxon>
        <taxon>Flavobacteriales</taxon>
        <taxon>Flavobacteriaceae</taxon>
        <taxon>Flavobacterium</taxon>
    </lineage>
</organism>
<dbReference type="RefSeq" id="WP_379753124.1">
    <property type="nucleotide sequence ID" value="NZ_JBHSYB010000006.1"/>
</dbReference>
<dbReference type="SMART" id="SM00116">
    <property type="entry name" value="CBS"/>
    <property type="match status" value="2"/>
</dbReference>
<comment type="cofactor">
    <cofactor evidence="1">
        <name>pyridoxal 5'-phosphate</name>
        <dbReference type="ChEBI" id="CHEBI:597326"/>
    </cofactor>
</comment>
<dbReference type="Pfam" id="PF00291">
    <property type="entry name" value="PALP"/>
    <property type="match status" value="1"/>
</dbReference>
<evidence type="ECO:0000256" key="2">
    <source>
        <dbReference type="ARBA" id="ARBA00022898"/>
    </source>
</evidence>
<keyword evidence="3" id="KW-0129">CBS domain</keyword>
<dbReference type="EMBL" id="JBHTIZ010000021">
    <property type="protein sequence ID" value="MFD0984383.1"/>
    <property type="molecule type" value="Genomic_DNA"/>
</dbReference>
<dbReference type="Gene3D" id="3.40.50.1100">
    <property type="match status" value="2"/>
</dbReference>
<keyword evidence="6" id="KW-1185">Reference proteome</keyword>
<dbReference type="CDD" id="cd01561">
    <property type="entry name" value="CBS_like"/>
    <property type="match status" value="1"/>
</dbReference>
<comment type="caution">
    <text evidence="5">The sequence shown here is derived from an EMBL/GenBank/DDBJ whole genome shotgun (WGS) entry which is preliminary data.</text>
</comment>
<evidence type="ECO:0000256" key="3">
    <source>
        <dbReference type="PROSITE-ProRule" id="PRU00703"/>
    </source>
</evidence>
<gene>
    <name evidence="5" type="ORF">ACFQ0S_07820</name>
</gene>
<sequence>MIYSKNILGTIGNTPLVKLNKVTSEIDALVLAKVETFNPGNSAKDRMAVKMVEDAEADGRLQPGGTIIEGTSGNTGMGLALVAIIKGYKLICVITDKQSKEKMDILRAVGAKVIVCPTDVEPTDARSYYSVSKRLAQETPNSWYVNQYDNPSNSIAHYEQTGPEIWEQTNGKITHFLVGVGTGGTISGVAKYLKEKNPKIKVWGIDTYGSVFKKYHETGIFDENEIYSYITEGIGEDIIPKNVDFSLIDGFTKVTDKDAAVYTRKIALEEGIFVGNSAGAVIKGLLQLKEHFKPEDVIVVLFHDSGSRYVGKMFNDDWMRERGFLEEDLTKAEDVIKDHLDKPLIVVRTEELVSHAIERMRKYKISQIPVVDITGFVGSVDESDLFQSYVADKNVADKPIKEIMGKPFPIVKLNTPIEELSKLFTKENDAVLVDLENGNHHIITKSDIIGSIK</sequence>
<dbReference type="PANTHER" id="PTHR10314">
    <property type="entry name" value="CYSTATHIONINE BETA-SYNTHASE"/>
    <property type="match status" value="1"/>
</dbReference>
<evidence type="ECO:0000256" key="1">
    <source>
        <dbReference type="ARBA" id="ARBA00001933"/>
    </source>
</evidence>
<protein>
    <submittedName>
        <fullName evidence="5">Pyridoxal-phosphate dependent enzyme</fullName>
    </submittedName>
</protein>
<evidence type="ECO:0000313" key="6">
    <source>
        <dbReference type="Proteomes" id="UP001597051"/>
    </source>
</evidence>
<dbReference type="PROSITE" id="PS00901">
    <property type="entry name" value="CYS_SYNTHASE"/>
    <property type="match status" value="1"/>
</dbReference>
<dbReference type="SUPFAM" id="SSF53686">
    <property type="entry name" value="Tryptophan synthase beta subunit-like PLP-dependent enzymes"/>
    <property type="match status" value="1"/>
</dbReference>
<dbReference type="SUPFAM" id="SSF54631">
    <property type="entry name" value="CBS-domain pair"/>
    <property type="match status" value="1"/>
</dbReference>
<dbReference type="Pfam" id="PF00571">
    <property type="entry name" value="CBS"/>
    <property type="match status" value="2"/>
</dbReference>
<keyword evidence="2" id="KW-0663">Pyridoxal phosphate</keyword>
<dbReference type="InterPro" id="IPR001926">
    <property type="entry name" value="TrpB-like_PALP"/>
</dbReference>
<dbReference type="InterPro" id="IPR050214">
    <property type="entry name" value="Cys_Synth/Cystath_Beta-Synth"/>
</dbReference>
<proteinExistence type="predicted"/>
<dbReference type="InterPro" id="IPR036052">
    <property type="entry name" value="TrpB-like_PALP_sf"/>
</dbReference>
<evidence type="ECO:0000259" key="4">
    <source>
        <dbReference type="PROSITE" id="PS51371"/>
    </source>
</evidence>
<name>A0ABW3J1R2_9FLAO</name>
<dbReference type="InterPro" id="IPR001216">
    <property type="entry name" value="P-phosphate_BS"/>
</dbReference>
<feature type="domain" description="CBS" evidence="4">
    <location>
        <begin position="340"/>
        <end position="398"/>
    </location>
</feature>
<evidence type="ECO:0000313" key="5">
    <source>
        <dbReference type="EMBL" id="MFD0984383.1"/>
    </source>
</evidence>
<dbReference type="InterPro" id="IPR046342">
    <property type="entry name" value="CBS_dom_sf"/>
</dbReference>
<dbReference type="InterPro" id="IPR000644">
    <property type="entry name" value="CBS_dom"/>
</dbReference>